<dbReference type="OrthoDB" id="5358702at2759"/>
<dbReference type="InParanoid" id="A3LNI5"/>
<proteinExistence type="predicted"/>
<evidence type="ECO:0000313" key="1">
    <source>
        <dbReference type="EMBL" id="ABN64340.2"/>
    </source>
</evidence>
<dbReference type="GeneID" id="4837580"/>
<dbReference type="Proteomes" id="UP000002258">
    <property type="component" value="Chromosome 2"/>
</dbReference>
<dbReference type="OMA" id="HFANYYA"/>
<dbReference type="EMBL" id="CP000496">
    <property type="protein sequence ID" value="ABN64340.2"/>
    <property type="molecule type" value="Genomic_DNA"/>
</dbReference>
<dbReference type="KEGG" id="pic:PICST_29603"/>
<sequence>MDFEELARTAENSLLWDLYYMTLGYLITTNENHTLIRLHEVVVYELYSREGDIFIEKEFEIITTFLSSRFKRINKSSSLWFWTKKLTIILILQRFVEGKDVRAFHECLVDRTFKSCQFHFANYYACNFLRWYLAMLAIVEDTERVRSIEDQVLTSCHQNFRDVSLWGLLETLITRGSKSLEFMALHYNTIVQSLPTKDGRSYPEFAATDKQAAEPYNINIEHEISWLLSADCSFRTPYVSLLRPFEPNGNREVWRRIESLLVTKLEDESEQLARFEDHSSEHYRKKKELYETLDYVIEEYFE</sequence>
<dbReference type="FunCoup" id="A3LNI5">
    <property type="interactions" value="15"/>
</dbReference>
<protein>
    <submittedName>
        <fullName evidence="1">Uncharacterized protein</fullName>
    </submittedName>
</protein>
<gene>
    <name evidence="1" type="ORF">PICST_29603</name>
</gene>
<dbReference type="RefSeq" id="XP_001382369.2">
    <property type="nucleotide sequence ID" value="XM_001382332.1"/>
</dbReference>
<organism evidence="1 2">
    <name type="scientific">Scheffersomyces stipitis (strain ATCC 58785 / CBS 6054 / NBRC 10063 / NRRL Y-11545)</name>
    <name type="common">Yeast</name>
    <name type="synonym">Pichia stipitis</name>
    <dbReference type="NCBI Taxonomy" id="322104"/>
    <lineage>
        <taxon>Eukaryota</taxon>
        <taxon>Fungi</taxon>
        <taxon>Dikarya</taxon>
        <taxon>Ascomycota</taxon>
        <taxon>Saccharomycotina</taxon>
        <taxon>Pichiomycetes</taxon>
        <taxon>Debaryomycetaceae</taxon>
        <taxon>Scheffersomyces</taxon>
    </lineage>
</organism>
<reference evidence="1 2" key="1">
    <citation type="journal article" date="2007" name="Nat. Biotechnol.">
        <title>Genome sequence of the lignocellulose-bioconverting and xylose-fermenting yeast Pichia stipitis.</title>
        <authorList>
            <person name="Jeffries T.W."/>
            <person name="Grigoriev I.V."/>
            <person name="Grimwood J."/>
            <person name="Laplaza J.M."/>
            <person name="Aerts A."/>
            <person name="Salamov A."/>
            <person name="Schmutz J."/>
            <person name="Lindquist E."/>
            <person name="Dehal P."/>
            <person name="Shapiro H."/>
            <person name="Jin Y.S."/>
            <person name="Passoth V."/>
            <person name="Richardson P.M."/>
        </authorList>
    </citation>
    <scope>NUCLEOTIDE SEQUENCE [LARGE SCALE GENOMIC DNA]</scope>
    <source>
        <strain evidence="2">ATCC 58785 / CBS 6054 / NBRC 10063 / NRRL Y-11545</strain>
    </source>
</reference>
<keyword evidence="2" id="KW-1185">Reference proteome</keyword>
<dbReference type="AlphaFoldDB" id="A3LNI5"/>
<accession>A3LNI5</accession>
<dbReference type="eggNOG" id="ENOG502S6DV">
    <property type="taxonomic scope" value="Eukaryota"/>
</dbReference>
<evidence type="ECO:0000313" key="2">
    <source>
        <dbReference type="Proteomes" id="UP000002258"/>
    </source>
</evidence>
<dbReference type="HOGENOM" id="CLU_921705_0_0_1"/>
<name>A3LNI5_PICST</name>